<dbReference type="CDD" id="cd06558">
    <property type="entry name" value="crotonase-like"/>
    <property type="match status" value="1"/>
</dbReference>
<dbReference type="PANTHER" id="PTHR43684">
    <property type="match status" value="1"/>
</dbReference>
<keyword evidence="5" id="KW-0413">Isomerase</keyword>
<comment type="similarity">
    <text evidence="3">Belongs to the enoyl-CoA hydratase/isomerase family.</text>
</comment>
<dbReference type="EMBL" id="LVCJ01000169">
    <property type="protein sequence ID" value="OAL19724.1"/>
    <property type="molecule type" value="Genomic_DNA"/>
</dbReference>
<dbReference type="Gene3D" id="3.90.226.10">
    <property type="entry name" value="2-enoyl-CoA Hydratase, Chain A, domain 1"/>
    <property type="match status" value="1"/>
</dbReference>
<comment type="subcellular location">
    <subcellularLocation>
        <location evidence="1">Peroxisome</location>
    </subcellularLocation>
</comment>
<gene>
    <name evidence="6" type="ORF">AYO20_11596</name>
</gene>
<evidence type="ECO:0008006" key="8">
    <source>
        <dbReference type="Google" id="ProtNLM"/>
    </source>
</evidence>
<protein>
    <recommendedName>
        <fullName evidence="8">Enoyl-CoA hydratase</fullName>
    </recommendedName>
</protein>
<name>A0A178BRA9_9EURO</name>
<dbReference type="AlphaFoldDB" id="A0A178BRA9"/>
<dbReference type="InterPro" id="IPR001753">
    <property type="entry name" value="Enoyl-CoA_hydra/iso"/>
</dbReference>
<organism evidence="6 7">
    <name type="scientific">Fonsecaea nubica</name>
    <dbReference type="NCBI Taxonomy" id="856822"/>
    <lineage>
        <taxon>Eukaryota</taxon>
        <taxon>Fungi</taxon>
        <taxon>Dikarya</taxon>
        <taxon>Ascomycota</taxon>
        <taxon>Pezizomycotina</taxon>
        <taxon>Eurotiomycetes</taxon>
        <taxon>Chaetothyriomycetidae</taxon>
        <taxon>Chaetothyriales</taxon>
        <taxon>Herpotrichiellaceae</taxon>
        <taxon>Fonsecaea</taxon>
    </lineage>
</organism>
<comment type="caution">
    <text evidence="6">The sequence shown here is derived from an EMBL/GenBank/DDBJ whole genome shotgun (WGS) entry which is preliminary data.</text>
</comment>
<evidence type="ECO:0000256" key="2">
    <source>
        <dbReference type="ARBA" id="ARBA00005005"/>
    </source>
</evidence>
<sequence length="276" mass="29436">MSNNDDILLTFDSRVAIVTLNRPRKLNALTASLYYALGEVLRQIDTRDDILITVITGTGRFFSAGADVSAGTLDDDDASGSNARLAALRSFAAVTLDVTRAFYQHRKILVAALNGPAVGLSAALVALADFIYAAPHTYLLAPFSSIGSLAEGASSRTFIQRLGASKANEALIMGKRITSGELQAAGFVNMVMSPASGKQDDSAGFLKEVLNEVNDRLGIHLNASSMLAIKELIRQPEREVLDQQNLREVVAGTERFASGVVQARFKALAGGARHKL</sequence>
<dbReference type="SUPFAM" id="SSF52096">
    <property type="entry name" value="ClpP/crotonase"/>
    <property type="match status" value="1"/>
</dbReference>
<dbReference type="GO" id="GO:0004165">
    <property type="term" value="F:delta(3)-delta(2)-enoyl-CoA isomerase activity"/>
    <property type="evidence" value="ECO:0007669"/>
    <property type="project" value="UniProtKB-ARBA"/>
</dbReference>
<dbReference type="Pfam" id="PF00378">
    <property type="entry name" value="ECH_1"/>
    <property type="match status" value="1"/>
</dbReference>
<dbReference type="FunFam" id="3.90.226.10:FF:000048">
    <property type="entry name" value="3,2-trans-enoyl-CoA isomerase"/>
    <property type="match status" value="1"/>
</dbReference>
<evidence type="ECO:0000256" key="5">
    <source>
        <dbReference type="ARBA" id="ARBA00023235"/>
    </source>
</evidence>
<dbReference type="PANTHER" id="PTHR43684:SF1">
    <property type="entry name" value="ENOYL-COA DELTA ISOMERASE 2"/>
    <property type="match status" value="1"/>
</dbReference>
<evidence type="ECO:0000313" key="7">
    <source>
        <dbReference type="Proteomes" id="UP000185904"/>
    </source>
</evidence>
<evidence type="ECO:0000256" key="4">
    <source>
        <dbReference type="ARBA" id="ARBA00023140"/>
    </source>
</evidence>
<dbReference type="GO" id="GO:0005782">
    <property type="term" value="C:peroxisomal matrix"/>
    <property type="evidence" value="ECO:0007669"/>
    <property type="project" value="TreeGrafter"/>
</dbReference>
<dbReference type="GeneID" id="34594974"/>
<dbReference type="RefSeq" id="XP_022494190.1">
    <property type="nucleotide sequence ID" value="XM_022649842.1"/>
</dbReference>
<evidence type="ECO:0000256" key="3">
    <source>
        <dbReference type="ARBA" id="ARBA00005254"/>
    </source>
</evidence>
<comment type="pathway">
    <text evidence="2">Lipid metabolism; fatty acid beta-oxidation.</text>
</comment>
<dbReference type="InterPro" id="IPR051053">
    <property type="entry name" value="ECH/Chromodomain_protein"/>
</dbReference>
<evidence type="ECO:0000256" key="1">
    <source>
        <dbReference type="ARBA" id="ARBA00004275"/>
    </source>
</evidence>
<keyword evidence="7" id="KW-1185">Reference proteome</keyword>
<accession>A0A178BRA9</accession>
<dbReference type="GO" id="GO:0006635">
    <property type="term" value="P:fatty acid beta-oxidation"/>
    <property type="evidence" value="ECO:0007669"/>
    <property type="project" value="TreeGrafter"/>
</dbReference>
<dbReference type="InterPro" id="IPR029045">
    <property type="entry name" value="ClpP/crotonase-like_dom_sf"/>
</dbReference>
<evidence type="ECO:0000313" key="6">
    <source>
        <dbReference type="EMBL" id="OAL19724.1"/>
    </source>
</evidence>
<dbReference type="Proteomes" id="UP000185904">
    <property type="component" value="Unassembled WGS sequence"/>
</dbReference>
<reference evidence="6 7" key="1">
    <citation type="submission" date="2016-03" db="EMBL/GenBank/DDBJ databases">
        <title>The draft genome sequence of Fonsecaea nubica causative agent of cutaneous subcutaneous infection in human host.</title>
        <authorList>
            <person name="Costa F."/>
            <person name="Sybren D.H."/>
            <person name="Raittz R.T."/>
            <person name="Weiss V.A."/>
            <person name="Leao A.C."/>
            <person name="Gomes R."/>
            <person name="De Souza E.M."/>
            <person name="Pedrosa F.O."/>
            <person name="Steffens M.B."/>
            <person name="Bombassaro A."/>
            <person name="Tadra-Sfeir M.Z."/>
            <person name="Moreno L.F."/>
            <person name="Najafzadeh M.J."/>
            <person name="Felipe M.S."/>
            <person name="Teixeira M."/>
            <person name="Sun J."/>
            <person name="Xi L."/>
            <person name="Castro M.A."/>
            <person name="Vicente V.A."/>
        </authorList>
    </citation>
    <scope>NUCLEOTIDE SEQUENCE [LARGE SCALE GENOMIC DNA]</scope>
    <source>
        <strain evidence="6 7">CBS 269.64</strain>
    </source>
</reference>
<proteinExistence type="inferred from homology"/>
<dbReference type="OrthoDB" id="448450at2759"/>
<keyword evidence="4" id="KW-0576">Peroxisome</keyword>